<reference evidence="1" key="1">
    <citation type="submission" date="2021-01" db="EMBL/GenBank/DDBJ databases">
        <title>Phytophthora aleatoria, a newly-described species from Pinus radiata is distinct from Phytophthora cactorum isolates based on comparative genomics.</title>
        <authorList>
            <person name="Mcdougal R."/>
            <person name="Panda P."/>
            <person name="Williams N."/>
            <person name="Studholme D.J."/>
        </authorList>
    </citation>
    <scope>NUCLEOTIDE SEQUENCE</scope>
    <source>
        <strain evidence="1">NZFS 4037</strain>
    </source>
</reference>
<proteinExistence type="predicted"/>
<organism evidence="1 2">
    <name type="scientific">Phytophthora aleatoria</name>
    <dbReference type="NCBI Taxonomy" id="2496075"/>
    <lineage>
        <taxon>Eukaryota</taxon>
        <taxon>Sar</taxon>
        <taxon>Stramenopiles</taxon>
        <taxon>Oomycota</taxon>
        <taxon>Peronosporomycetes</taxon>
        <taxon>Peronosporales</taxon>
        <taxon>Peronosporaceae</taxon>
        <taxon>Phytophthora</taxon>
    </lineage>
</organism>
<dbReference type="AlphaFoldDB" id="A0A8J5M3J8"/>
<evidence type="ECO:0000313" key="2">
    <source>
        <dbReference type="Proteomes" id="UP000709295"/>
    </source>
</evidence>
<comment type="caution">
    <text evidence="1">The sequence shown here is derived from an EMBL/GenBank/DDBJ whole genome shotgun (WGS) entry which is preliminary data.</text>
</comment>
<sequence>MSRSTALRLRVLQCALLGSRRERGHQHARVAQERGAWTWTHTCIQKGVDRKNVETRKSLTQVRLGYCRIGHGHFQ</sequence>
<evidence type="ECO:0000313" key="1">
    <source>
        <dbReference type="EMBL" id="KAG6959311.1"/>
    </source>
</evidence>
<dbReference type="EMBL" id="JAENGY010000619">
    <property type="protein sequence ID" value="KAG6959311.1"/>
    <property type="molecule type" value="Genomic_DNA"/>
</dbReference>
<keyword evidence="2" id="KW-1185">Reference proteome</keyword>
<protein>
    <submittedName>
        <fullName evidence="1">Uncharacterized protein</fullName>
    </submittedName>
</protein>
<accession>A0A8J5M3J8</accession>
<name>A0A8J5M3J8_9STRA</name>
<dbReference type="Proteomes" id="UP000709295">
    <property type="component" value="Unassembled WGS sequence"/>
</dbReference>
<gene>
    <name evidence="1" type="ORF">JG688_00010127</name>
</gene>